<sequence>MDGGRLCHHTRHERTRYVSGKNQIYSNGYYLFENADDKNKTYVKFWERPLEKFEKTINGPNGKHSSSRPLFSWDMPEEEEEETNKKTLEISTEKQIQTTTTANKNLKIFKNSRVFMTKNPFPDEAKRSERQNRAKDSLNYEKSYVYTTTVTNNNNNNNNHNNRNNETCPHGKCGKNVLKSLQISCPLGFRTVEGVCKDVNECTLRNGHGPCQDHCTNTEGSYECSCENIPGTKLSSDNHTCVNLNECDVISAGCSHACILLSDVTYCTCPDGFELGDDWKTCHDIDECLNPDDYNVNCKRHDCINTIGSYKCLDP</sequence>
<evidence type="ECO:0000256" key="2">
    <source>
        <dbReference type="ARBA" id="ARBA00022729"/>
    </source>
</evidence>
<keyword evidence="1" id="KW-0245">EGF-like domain</keyword>
<feature type="region of interest" description="Disordered" evidence="5">
    <location>
        <begin position="55"/>
        <end position="86"/>
    </location>
</feature>
<dbReference type="InterPro" id="IPR050751">
    <property type="entry name" value="ECM_structural_protein"/>
</dbReference>
<dbReference type="SMART" id="SM00181">
    <property type="entry name" value="EGF"/>
    <property type="match status" value="2"/>
</dbReference>
<evidence type="ECO:0000256" key="5">
    <source>
        <dbReference type="SAM" id="MobiDB-lite"/>
    </source>
</evidence>
<dbReference type="Proteomes" id="UP000009046">
    <property type="component" value="Unassembled WGS sequence"/>
</dbReference>
<keyword evidence="4" id="KW-1015">Disulfide bond</keyword>
<dbReference type="EnsemblMetazoa" id="PHUM426330-RA">
    <property type="protein sequence ID" value="PHUM426330-PA"/>
    <property type="gene ID" value="PHUM426330"/>
</dbReference>
<dbReference type="GO" id="GO:0005509">
    <property type="term" value="F:calcium ion binding"/>
    <property type="evidence" value="ECO:0007669"/>
    <property type="project" value="InterPro"/>
</dbReference>
<dbReference type="KEGG" id="phu:Phum_PHUM426330"/>
<evidence type="ECO:0000256" key="3">
    <source>
        <dbReference type="ARBA" id="ARBA00022737"/>
    </source>
</evidence>
<dbReference type="eggNOG" id="KOG1217">
    <property type="taxonomic scope" value="Eukaryota"/>
</dbReference>
<dbReference type="AlphaFoldDB" id="E0VT42"/>
<accession>E0VT42</accession>
<proteinExistence type="predicted"/>
<dbReference type="CTD" id="8229974"/>
<evidence type="ECO:0000313" key="7">
    <source>
        <dbReference type="EMBL" id="EEB16548.1"/>
    </source>
</evidence>
<dbReference type="OrthoDB" id="10045365at2759"/>
<dbReference type="Gene3D" id="2.10.25.10">
    <property type="entry name" value="Laminin"/>
    <property type="match status" value="3"/>
</dbReference>
<keyword evidence="3" id="KW-0677">Repeat</keyword>
<dbReference type="PANTHER" id="PTHR24034">
    <property type="entry name" value="EGF-LIKE DOMAIN-CONTAINING PROTEIN"/>
    <property type="match status" value="1"/>
</dbReference>
<feature type="region of interest" description="Disordered" evidence="5">
    <location>
        <begin position="119"/>
        <end position="139"/>
    </location>
</feature>
<dbReference type="InterPro" id="IPR026823">
    <property type="entry name" value="cEGF"/>
</dbReference>
<evidence type="ECO:0000256" key="4">
    <source>
        <dbReference type="ARBA" id="ARBA00023157"/>
    </source>
</evidence>
<dbReference type="PROSITE" id="PS01186">
    <property type="entry name" value="EGF_2"/>
    <property type="match status" value="1"/>
</dbReference>
<dbReference type="FunFam" id="2.10.25.10:FF:000037">
    <property type="entry name" value="Signal peptide, CUB domain and EGF-like domain-containing 2"/>
    <property type="match status" value="1"/>
</dbReference>
<dbReference type="SUPFAM" id="SSF57184">
    <property type="entry name" value="Growth factor receptor domain"/>
    <property type="match status" value="1"/>
</dbReference>
<dbReference type="InterPro" id="IPR009030">
    <property type="entry name" value="Growth_fac_rcpt_cys_sf"/>
</dbReference>
<evidence type="ECO:0000313" key="9">
    <source>
        <dbReference type="Proteomes" id="UP000009046"/>
    </source>
</evidence>
<dbReference type="PANTHER" id="PTHR24034:SF209">
    <property type="entry name" value="EGF-LIKE DOMAIN-CONTAINING PROTEIN"/>
    <property type="match status" value="1"/>
</dbReference>
<dbReference type="RefSeq" id="XP_002429286.1">
    <property type="nucleotide sequence ID" value="XM_002429241.1"/>
</dbReference>
<protein>
    <recommendedName>
        <fullName evidence="6">EGF-like domain-containing protein</fullName>
    </recommendedName>
</protein>
<dbReference type="CDD" id="cd00054">
    <property type="entry name" value="EGF_CA"/>
    <property type="match status" value="1"/>
</dbReference>
<keyword evidence="2" id="KW-0732">Signal</keyword>
<dbReference type="InParanoid" id="E0VT42"/>
<name>E0VT42_PEDHC</name>
<feature type="domain" description="EGF-like" evidence="6">
    <location>
        <begin position="267"/>
        <end position="282"/>
    </location>
</feature>
<organism>
    <name type="scientific">Pediculus humanus subsp. corporis</name>
    <name type="common">Body louse</name>
    <dbReference type="NCBI Taxonomy" id="121224"/>
    <lineage>
        <taxon>Eukaryota</taxon>
        <taxon>Metazoa</taxon>
        <taxon>Ecdysozoa</taxon>
        <taxon>Arthropoda</taxon>
        <taxon>Hexapoda</taxon>
        <taxon>Insecta</taxon>
        <taxon>Pterygota</taxon>
        <taxon>Neoptera</taxon>
        <taxon>Paraneoptera</taxon>
        <taxon>Psocodea</taxon>
        <taxon>Troctomorpha</taxon>
        <taxon>Phthiraptera</taxon>
        <taxon>Anoplura</taxon>
        <taxon>Pediculidae</taxon>
        <taxon>Pediculus</taxon>
    </lineage>
</organism>
<dbReference type="InterPro" id="IPR001881">
    <property type="entry name" value="EGF-like_Ca-bd_dom"/>
</dbReference>
<dbReference type="HOGENOM" id="CLU_883705_0_0_1"/>
<feature type="compositionally biased region" description="Basic and acidic residues" evidence="5">
    <location>
        <begin position="121"/>
        <end position="139"/>
    </location>
</feature>
<dbReference type="Pfam" id="PF12662">
    <property type="entry name" value="cEGF"/>
    <property type="match status" value="1"/>
</dbReference>
<dbReference type="InterPro" id="IPR049883">
    <property type="entry name" value="NOTCH1_EGF-like"/>
</dbReference>
<evidence type="ECO:0000256" key="1">
    <source>
        <dbReference type="ARBA" id="ARBA00022536"/>
    </source>
</evidence>
<dbReference type="PROSITE" id="PS01187">
    <property type="entry name" value="EGF_CA"/>
    <property type="match status" value="2"/>
</dbReference>
<keyword evidence="9" id="KW-1185">Reference proteome</keyword>
<dbReference type="STRING" id="121224.E0VT42"/>
<dbReference type="VEuPathDB" id="VectorBase:PHUM426330"/>
<evidence type="ECO:0000259" key="6">
    <source>
        <dbReference type="PROSITE" id="PS01186"/>
    </source>
</evidence>
<dbReference type="InterPro" id="IPR018097">
    <property type="entry name" value="EGF_Ca-bd_CS"/>
</dbReference>
<dbReference type="InterPro" id="IPR000742">
    <property type="entry name" value="EGF"/>
</dbReference>
<dbReference type="GeneID" id="8229974"/>
<dbReference type="EMBL" id="DS235759">
    <property type="protein sequence ID" value="EEB16548.1"/>
    <property type="molecule type" value="Genomic_DNA"/>
</dbReference>
<reference evidence="7" key="2">
    <citation type="submission" date="2007-04" db="EMBL/GenBank/DDBJ databases">
        <title>The genome of the human body louse.</title>
        <authorList>
            <consortium name="The Human Body Louse Genome Consortium"/>
            <person name="Kirkness E."/>
            <person name="Walenz B."/>
            <person name="Hass B."/>
            <person name="Bruggner R."/>
            <person name="Strausberg R."/>
        </authorList>
    </citation>
    <scope>NUCLEOTIDE SEQUENCE</scope>
    <source>
        <strain evidence="7">USDA</strain>
    </source>
</reference>
<gene>
    <name evidence="8" type="primary">8229974</name>
    <name evidence="7" type="ORF">Phum_PHUM426330</name>
</gene>
<evidence type="ECO:0000313" key="8">
    <source>
        <dbReference type="EnsemblMetazoa" id="PHUM426330-PA"/>
    </source>
</evidence>
<dbReference type="SMART" id="SM00179">
    <property type="entry name" value="EGF_CA"/>
    <property type="match status" value="3"/>
</dbReference>
<dbReference type="EMBL" id="AAZO01005208">
    <property type="status" value="NOT_ANNOTATED_CDS"/>
    <property type="molecule type" value="Genomic_DNA"/>
</dbReference>
<reference evidence="8" key="3">
    <citation type="submission" date="2020-05" db="UniProtKB">
        <authorList>
            <consortium name="EnsemblMetazoa"/>
        </authorList>
    </citation>
    <scope>IDENTIFICATION</scope>
    <source>
        <strain evidence="8">USDA</strain>
    </source>
</reference>
<reference evidence="7" key="1">
    <citation type="submission" date="2007-04" db="EMBL/GenBank/DDBJ databases">
        <title>Annotation of Pediculus humanus corporis strain USDA.</title>
        <authorList>
            <person name="Kirkness E."/>
            <person name="Hannick L."/>
            <person name="Hass B."/>
            <person name="Bruggner R."/>
            <person name="Lawson D."/>
            <person name="Bidwell S."/>
            <person name="Joardar V."/>
            <person name="Caler E."/>
            <person name="Walenz B."/>
            <person name="Inman J."/>
            <person name="Schobel S."/>
            <person name="Galinsky K."/>
            <person name="Amedeo P."/>
            <person name="Strausberg R."/>
        </authorList>
    </citation>
    <scope>NUCLEOTIDE SEQUENCE</scope>
    <source>
        <strain evidence="7">USDA</strain>
    </source>
</reference>
<dbReference type="Pfam" id="PF07645">
    <property type="entry name" value="EGF_CA"/>
    <property type="match status" value="1"/>
</dbReference>